<dbReference type="AlphaFoldDB" id="A0A409YF10"/>
<evidence type="ECO:0000313" key="6">
    <source>
        <dbReference type="EMBL" id="PPR01593.1"/>
    </source>
</evidence>
<evidence type="ECO:0000256" key="2">
    <source>
        <dbReference type="ARBA" id="ARBA00022692"/>
    </source>
</evidence>
<dbReference type="PANTHER" id="PTHR42723:SF1">
    <property type="entry name" value="CHLOROPHYLL SYNTHASE, CHLOROPLASTIC"/>
    <property type="match status" value="1"/>
</dbReference>
<dbReference type="OrthoDB" id="434972at2759"/>
<comment type="caution">
    <text evidence="6">The sequence shown here is derived from an EMBL/GenBank/DDBJ whole genome shotgun (WGS) entry which is preliminary data.</text>
</comment>
<evidence type="ECO:0000256" key="3">
    <source>
        <dbReference type="ARBA" id="ARBA00022989"/>
    </source>
</evidence>
<dbReference type="Pfam" id="PF01040">
    <property type="entry name" value="UbiA"/>
    <property type="match status" value="1"/>
</dbReference>
<accession>A0A409YF10</accession>
<reference evidence="6 7" key="1">
    <citation type="journal article" date="2018" name="Evol. Lett.">
        <title>Horizontal gene cluster transfer increased hallucinogenic mushroom diversity.</title>
        <authorList>
            <person name="Reynolds H.T."/>
            <person name="Vijayakumar V."/>
            <person name="Gluck-Thaler E."/>
            <person name="Korotkin H.B."/>
            <person name="Matheny P.B."/>
            <person name="Slot J.C."/>
        </authorList>
    </citation>
    <scope>NUCLEOTIDE SEQUENCE [LARGE SCALE GENOMIC DNA]</scope>
    <source>
        <strain evidence="6 7">SRW20</strain>
    </source>
</reference>
<dbReference type="GO" id="GO:0016765">
    <property type="term" value="F:transferase activity, transferring alkyl or aryl (other than methyl) groups"/>
    <property type="evidence" value="ECO:0007669"/>
    <property type="project" value="InterPro"/>
</dbReference>
<dbReference type="Gene3D" id="1.10.357.140">
    <property type="entry name" value="UbiA prenyltransferase"/>
    <property type="match status" value="1"/>
</dbReference>
<organism evidence="6 7">
    <name type="scientific">Gymnopilus dilepis</name>
    <dbReference type="NCBI Taxonomy" id="231916"/>
    <lineage>
        <taxon>Eukaryota</taxon>
        <taxon>Fungi</taxon>
        <taxon>Dikarya</taxon>
        <taxon>Basidiomycota</taxon>
        <taxon>Agaricomycotina</taxon>
        <taxon>Agaricomycetes</taxon>
        <taxon>Agaricomycetidae</taxon>
        <taxon>Agaricales</taxon>
        <taxon>Agaricineae</taxon>
        <taxon>Hymenogastraceae</taxon>
        <taxon>Gymnopilus</taxon>
    </lineage>
</organism>
<proteinExistence type="predicted"/>
<name>A0A409YF10_9AGAR</name>
<dbReference type="STRING" id="231916.A0A409YF10"/>
<sequence length="286" mass="31902">MPIIKNVRTIVVQEINLLTAFSWRDHSASTIVGAIVSLGAMLNASRAQAHIVPNILSGYLFLIPWLTSYLYFFNLSNQIVGVEEDRINKPDRPIPSGNVTIRGARVRQAISFGVFLALGLARPRLLPETLVWMLTTAFLCHTKAGNHWAGKNSIAMPIGGWALLSGSWKAVALMKPNPIVHHQMVALCLWGGLLTHIQDLRDVEGDRVVGRKTLPIAFGEERSRRIIVFLLSPFAIVALWMGDVLQTAPLTVLGLHAFLGWRVLRGKDARYDHKTYMVSWHPLHQK</sequence>
<feature type="transmembrane region" description="Helical" evidence="5">
    <location>
        <begin position="51"/>
        <end position="72"/>
    </location>
</feature>
<dbReference type="InParanoid" id="A0A409YF10"/>
<dbReference type="InterPro" id="IPR044878">
    <property type="entry name" value="UbiA_sf"/>
</dbReference>
<dbReference type="GO" id="GO:0016020">
    <property type="term" value="C:membrane"/>
    <property type="evidence" value="ECO:0007669"/>
    <property type="project" value="UniProtKB-SubCell"/>
</dbReference>
<keyword evidence="2 5" id="KW-0812">Transmembrane</keyword>
<comment type="subcellular location">
    <subcellularLocation>
        <location evidence="1">Membrane</location>
        <topology evidence="1">Multi-pass membrane protein</topology>
    </subcellularLocation>
</comment>
<dbReference type="InterPro" id="IPR050475">
    <property type="entry name" value="Prenyltransferase_related"/>
</dbReference>
<dbReference type="InterPro" id="IPR000537">
    <property type="entry name" value="UbiA_prenyltransferase"/>
</dbReference>
<keyword evidence="4 5" id="KW-0472">Membrane</keyword>
<dbReference type="PANTHER" id="PTHR42723">
    <property type="entry name" value="CHLOROPHYLL SYNTHASE"/>
    <property type="match status" value="1"/>
</dbReference>
<evidence type="ECO:0000256" key="5">
    <source>
        <dbReference type="SAM" id="Phobius"/>
    </source>
</evidence>
<keyword evidence="3 5" id="KW-1133">Transmembrane helix</keyword>
<keyword evidence="7" id="KW-1185">Reference proteome</keyword>
<dbReference type="CDD" id="cd13965">
    <property type="entry name" value="PT_UbiA_3"/>
    <property type="match status" value="1"/>
</dbReference>
<dbReference type="Gene3D" id="1.20.120.1780">
    <property type="entry name" value="UbiA prenyltransferase"/>
    <property type="match status" value="1"/>
</dbReference>
<evidence type="ECO:0000256" key="1">
    <source>
        <dbReference type="ARBA" id="ARBA00004141"/>
    </source>
</evidence>
<protein>
    <submittedName>
        <fullName evidence="6">Uncharacterized protein</fullName>
    </submittedName>
</protein>
<gene>
    <name evidence="6" type="ORF">CVT26_013333</name>
</gene>
<dbReference type="EMBL" id="NHYE01000925">
    <property type="protein sequence ID" value="PPR01593.1"/>
    <property type="molecule type" value="Genomic_DNA"/>
</dbReference>
<evidence type="ECO:0000313" key="7">
    <source>
        <dbReference type="Proteomes" id="UP000284706"/>
    </source>
</evidence>
<dbReference type="Proteomes" id="UP000284706">
    <property type="component" value="Unassembled WGS sequence"/>
</dbReference>
<evidence type="ECO:0000256" key="4">
    <source>
        <dbReference type="ARBA" id="ARBA00023136"/>
    </source>
</evidence>